<dbReference type="EMBL" id="JAUDFV010000064">
    <property type="protein sequence ID" value="KAL2735480.1"/>
    <property type="molecule type" value="Genomic_DNA"/>
</dbReference>
<evidence type="ECO:0000313" key="2">
    <source>
        <dbReference type="EMBL" id="KAL2735480.1"/>
    </source>
</evidence>
<keyword evidence="3" id="KW-1185">Reference proteome</keyword>
<proteinExistence type="predicted"/>
<sequence length="119" mass="13813">MIVFLHRTNYYTIHVILYRPVHWLDMETVDAAVVKDVIDALDTTNRPRACLTQVTRVHSVATIACIDSIRESLSLLPSKLLRRTTKSMSLAYLLLLLLTHNQFCTTLSYTIHKYDQMKY</sequence>
<evidence type="ECO:0000313" key="3">
    <source>
        <dbReference type="Proteomes" id="UP001607302"/>
    </source>
</evidence>
<comment type="caution">
    <text evidence="2">The sequence shown here is derived from an EMBL/GenBank/DDBJ whole genome shotgun (WGS) entry which is preliminary data.</text>
</comment>
<protein>
    <submittedName>
        <fullName evidence="2">Uncharacterized protein</fullName>
    </submittedName>
</protein>
<evidence type="ECO:0000256" key="1">
    <source>
        <dbReference type="SAM" id="Phobius"/>
    </source>
</evidence>
<gene>
    <name evidence="2" type="ORF">V1478_003120</name>
</gene>
<reference evidence="2 3" key="1">
    <citation type="journal article" date="2024" name="Ann. Entomol. Soc. Am.">
        <title>Genomic analyses of the southern and eastern yellowjacket wasps (Hymenoptera: Vespidae) reveal evolutionary signatures of social life.</title>
        <authorList>
            <person name="Catto M.A."/>
            <person name="Caine P.B."/>
            <person name="Orr S.E."/>
            <person name="Hunt B.G."/>
            <person name="Goodisman M.A.D."/>
        </authorList>
    </citation>
    <scope>NUCLEOTIDE SEQUENCE [LARGE SCALE GENOMIC DNA]</scope>
    <source>
        <strain evidence="2">233</strain>
        <tissue evidence="2">Head and thorax</tissue>
    </source>
</reference>
<feature type="transmembrane region" description="Helical" evidence="1">
    <location>
        <begin position="90"/>
        <end position="111"/>
    </location>
</feature>
<keyword evidence="1" id="KW-0472">Membrane</keyword>
<dbReference type="Proteomes" id="UP001607302">
    <property type="component" value="Unassembled WGS sequence"/>
</dbReference>
<accession>A0ABD2BS15</accession>
<name>A0ABD2BS15_VESSQ</name>
<dbReference type="AlphaFoldDB" id="A0ABD2BS15"/>
<keyword evidence="1" id="KW-0812">Transmembrane</keyword>
<keyword evidence="1" id="KW-1133">Transmembrane helix</keyword>
<organism evidence="2 3">
    <name type="scientific">Vespula squamosa</name>
    <name type="common">Southern yellow jacket</name>
    <name type="synonym">Wasp</name>
    <dbReference type="NCBI Taxonomy" id="30214"/>
    <lineage>
        <taxon>Eukaryota</taxon>
        <taxon>Metazoa</taxon>
        <taxon>Ecdysozoa</taxon>
        <taxon>Arthropoda</taxon>
        <taxon>Hexapoda</taxon>
        <taxon>Insecta</taxon>
        <taxon>Pterygota</taxon>
        <taxon>Neoptera</taxon>
        <taxon>Endopterygota</taxon>
        <taxon>Hymenoptera</taxon>
        <taxon>Apocrita</taxon>
        <taxon>Aculeata</taxon>
        <taxon>Vespoidea</taxon>
        <taxon>Vespidae</taxon>
        <taxon>Vespinae</taxon>
        <taxon>Vespula</taxon>
    </lineage>
</organism>